<dbReference type="GO" id="GO:0016747">
    <property type="term" value="F:acyltransferase activity, transferring groups other than amino-acyl groups"/>
    <property type="evidence" value="ECO:0007669"/>
    <property type="project" value="InterPro"/>
</dbReference>
<proteinExistence type="predicted"/>
<evidence type="ECO:0000313" key="5">
    <source>
        <dbReference type="Proteomes" id="UP001060336"/>
    </source>
</evidence>
<accession>A0A9J7AQU7</accession>
<sequence length="232" mass="25010">MRLYLDTALDAVAAGARNRMAHFSPAGGVILSIAFDGLEVHSSLGPLADDDLRLLAEGPSRRELQLLPEHADRFRLLCADEPLRERTALFYALSGRPTFAMPPAVRRLGPEDAPAIAAFMTAHYDDTVFSGWMLAAPFFAAFENGEIAATAGTVLLHAPSGRANLGNLLTRPDLRGKGHARRAFEGLLSHLGDTGYTALSLITTEENLAVRSLAESCGFRILEKRVQIDLGS</sequence>
<dbReference type="InterPro" id="IPR000182">
    <property type="entry name" value="GNAT_dom"/>
</dbReference>
<dbReference type="Proteomes" id="UP001060336">
    <property type="component" value="Chromosome"/>
</dbReference>
<dbReference type="Pfam" id="PF00583">
    <property type="entry name" value="Acetyltransf_1"/>
    <property type="match status" value="1"/>
</dbReference>
<dbReference type="SUPFAM" id="SSF55729">
    <property type="entry name" value="Acyl-CoA N-acyltransferases (Nat)"/>
    <property type="match status" value="1"/>
</dbReference>
<feature type="domain" description="N-acetyltransferase" evidence="3">
    <location>
        <begin position="103"/>
        <end position="232"/>
    </location>
</feature>
<dbReference type="InterPro" id="IPR050832">
    <property type="entry name" value="Bact_Acetyltransf"/>
</dbReference>
<dbReference type="PANTHER" id="PTHR43877">
    <property type="entry name" value="AMINOALKYLPHOSPHONATE N-ACETYLTRANSFERASE-RELATED-RELATED"/>
    <property type="match status" value="1"/>
</dbReference>
<dbReference type="EMBL" id="CP102480">
    <property type="protein sequence ID" value="UUX49760.1"/>
    <property type="molecule type" value="Genomic_DNA"/>
</dbReference>
<keyword evidence="2" id="KW-0012">Acyltransferase</keyword>
<evidence type="ECO:0000256" key="2">
    <source>
        <dbReference type="ARBA" id="ARBA00023315"/>
    </source>
</evidence>
<gene>
    <name evidence="4" type="ORF">NUH88_20480</name>
</gene>
<dbReference type="RefSeq" id="WP_257768600.1">
    <property type="nucleotide sequence ID" value="NZ_CP102480.1"/>
</dbReference>
<dbReference type="AlphaFoldDB" id="A0A9J7AQU7"/>
<name>A0A9J7AQU7_9PROT</name>
<evidence type="ECO:0000313" key="4">
    <source>
        <dbReference type="EMBL" id="UUX49760.1"/>
    </source>
</evidence>
<reference evidence="4" key="1">
    <citation type="submission" date="2022-08" db="EMBL/GenBank/DDBJ databases">
        <title>Nisaea acidiphila sp. nov., isolated from a marine algal debris and emended description of the genus Nisaea Urios et al. 2008.</title>
        <authorList>
            <person name="Kwon K."/>
        </authorList>
    </citation>
    <scope>NUCLEOTIDE SEQUENCE</scope>
    <source>
        <strain evidence="4">MEBiC11861</strain>
    </source>
</reference>
<evidence type="ECO:0000256" key="1">
    <source>
        <dbReference type="ARBA" id="ARBA00022679"/>
    </source>
</evidence>
<protein>
    <submittedName>
        <fullName evidence="4">GNAT family N-acetyltransferase</fullName>
    </submittedName>
</protein>
<keyword evidence="5" id="KW-1185">Reference proteome</keyword>
<dbReference type="PANTHER" id="PTHR43877:SF2">
    <property type="entry name" value="AMINOALKYLPHOSPHONATE N-ACETYLTRANSFERASE-RELATED"/>
    <property type="match status" value="1"/>
</dbReference>
<evidence type="ECO:0000259" key="3">
    <source>
        <dbReference type="PROSITE" id="PS51186"/>
    </source>
</evidence>
<dbReference type="KEGG" id="naci:NUH88_20480"/>
<dbReference type="Gene3D" id="3.40.630.30">
    <property type="match status" value="1"/>
</dbReference>
<organism evidence="4 5">
    <name type="scientific">Nisaea acidiphila</name>
    <dbReference type="NCBI Taxonomy" id="1862145"/>
    <lineage>
        <taxon>Bacteria</taxon>
        <taxon>Pseudomonadati</taxon>
        <taxon>Pseudomonadota</taxon>
        <taxon>Alphaproteobacteria</taxon>
        <taxon>Rhodospirillales</taxon>
        <taxon>Thalassobaculaceae</taxon>
        <taxon>Nisaea</taxon>
    </lineage>
</organism>
<dbReference type="CDD" id="cd04301">
    <property type="entry name" value="NAT_SF"/>
    <property type="match status" value="1"/>
</dbReference>
<dbReference type="InterPro" id="IPR016181">
    <property type="entry name" value="Acyl_CoA_acyltransferase"/>
</dbReference>
<keyword evidence="1" id="KW-0808">Transferase</keyword>
<dbReference type="PROSITE" id="PS51186">
    <property type="entry name" value="GNAT"/>
    <property type="match status" value="1"/>
</dbReference>